<keyword evidence="1" id="KW-1133">Transmembrane helix</keyword>
<protein>
    <submittedName>
        <fullName evidence="2">Uncharacterized protein</fullName>
    </submittedName>
</protein>
<name>A0ABT7MEZ6_9PSEU</name>
<organism evidence="2 3">
    <name type="scientific">Actinomycetospora termitidis</name>
    <dbReference type="NCBI Taxonomy" id="3053470"/>
    <lineage>
        <taxon>Bacteria</taxon>
        <taxon>Bacillati</taxon>
        <taxon>Actinomycetota</taxon>
        <taxon>Actinomycetes</taxon>
        <taxon>Pseudonocardiales</taxon>
        <taxon>Pseudonocardiaceae</taxon>
        <taxon>Actinomycetospora</taxon>
    </lineage>
</organism>
<gene>
    <name evidence="2" type="ORF">QRT03_21520</name>
</gene>
<keyword evidence="3" id="KW-1185">Reference proteome</keyword>
<keyword evidence="1" id="KW-0472">Membrane</keyword>
<evidence type="ECO:0000256" key="1">
    <source>
        <dbReference type="SAM" id="Phobius"/>
    </source>
</evidence>
<keyword evidence="1" id="KW-0812">Transmembrane</keyword>
<dbReference type="Proteomes" id="UP001231924">
    <property type="component" value="Unassembled WGS sequence"/>
</dbReference>
<dbReference type="RefSeq" id="WP_286055102.1">
    <property type="nucleotide sequence ID" value="NZ_JASVWF010000005.1"/>
</dbReference>
<evidence type="ECO:0000313" key="3">
    <source>
        <dbReference type="Proteomes" id="UP001231924"/>
    </source>
</evidence>
<comment type="caution">
    <text evidence="2">The sequence shown here is derived from an EMBL/GenBank/DDBJ whole genome shotgun (WGS) entry which is preliminary data.</text>
</comment>
<feature type="transmembrane region" description="Helical" evidence="1">
    <location>
        <begin position="17"/>
        <end position="38"/>
    </location>
</feature>
<dbReference type="EMBL" id="JASVWF010000005">
    <property type="protein sequence ID" value="MDL5158562.1"/>
    <property type="molecule type" value="Genomic_DNA"/>
</dbReference>
<reference evidence="2 3" key="1">
    <citation type="submission" date="2023-06" db="EMBL/GenBank/DDBJ databases">
        <title>Actinomycetospora Odt1-22.</title>
        <authorList>
            <person name="Supong K."/>
        </authorList>
    </citation>
    <scope>NUCLEOTIDE SEQUENCE [LARGE SCALE GENOMIC DNA]</scope>
    <source>
        <strain evidence="2 3">Odt1-22</strain>
    </source>
</reference>
<accession>A0ABT7MEZ6</accession>
<proteinExistence type="predicted"/>
<sequence>MLDGVSGFFRAGRQPRWLLPAALGTVVLLALVLLIVVITGTGPAARPTCTVTAPANSPGLRTSWSGSPEQMDNAATIAGVGRRLGAPDRAITIALATAIQESTLANLRGGDRDSVGLFQQRPSQGWGSVDELTDTVTSSTKFYEALLATPGWAGMDVTEAAQRVQRSGFPEAYADHEPEARTLAVAFLGQNPGGLTCTDLDLSEPPADTVAGLARAELGSARLSGEQTAENGWAIASWLVAHSTRLAVDRVAYDGRTWTADSGAWEQTGAADGTLSLHRVGDP</sequence>
<evidence type="ECO:0000313" key="2">
    <source>
        <dbReference type="EMBL" id="MDL5158562.1"/>
    </source>
</evidence>